<dbReference type="PANTHER" id="PTHR13477">
    <property type="entry name" value="MITOCHONDRIAL 39S RIBOSOMAL PROTEIN L49"/>
    <property type="match status" value="1"/>
</dbReference>
<evidence type="ECO:0000256" key="5">
    <source>
        <dbReference type="ARBA" id="ARBA00023274"/>
    </source>
</evidence>
<dbReference type="EMBL" id="LT555008">
    <property type="protein sequence ID" value="SAM09395.1"/>
    <property type="molecule type" value="Genomic_DNA"/>
</dbReference>
<dbReference type="Proteomes" id="UP000078561">
    <property type="component" value="Unassembled WGS sequence"/>
</dbReference>
<dbReference type="Gene3D" id="3.30.780.10">
    <property type="entry name" value="SUI1-like domain"/>
    <property type="match status" value="1"/>
</dbReference>
<evidence type="ECO:0000256" key="3">
    <source>
        <dbReference type="ARBA" id="ARBA00022980"/>
    </source>
</evidence>
<dbReference type="InterPro" id="IPR007740">
    <property type="entry name" value="Ribosomal_mL49"/>
</dbReference>
<dbReference type="PANTHER" id="PTHR13477:SF0">
    <property type="entry name" value="LARGE RIBOSOMAL SUBUNIT PROTEIN ML49"/>
    <property type="match status" value="1"/>
</dbReference>
<dbReference type="STRING" id="4829.A0A168T395"/>
<keyword evidence="4" id="KW-0496">Mitochondrion</keyword>
<evidence type="ECO:0000313" key="7">
    <source>
        <dbReference type="EMBL" id="SAM09395.1"/>
    </source>
</evidence>
<sequence>MLRSIISSGLIKRSFSSAKEPAYVVARTSNQSLPVYSEIKNGGTQQLTIIRRIQGDAEALKTEMAALFPDAPKNHIKVNPTNNHIIIKGLYVNELKQWLANKGF</sequence>
<accession>A0A168T395</accession>
<evidence type="ECO:0000256" key="1">
    <source>
        <dbReference type="ARBA" id="ARBA00004173"/>
    </source>
</evidence>
<evidence type="ECO:0000256" key="4">
    <source>
        <dbReference type="ARBA" id="ARBA00023128"/>
    </source>
</evidence>
<dbReference type="GO" id="GO:0003735">
    <property type="term" value="F:structural constituent of ribosome"/>
    <property type="evidence" value="ECO:0007669"/>
    <property type="project" value="InterPro"/>
</dbReference>
<dbReference type="AlphaFoldDB" id="A0A168T395"/>
<dbReference type="OMA" id="FYSTPAY"/>
<dbReference type="Pfam" id="PF05046">
    <property type="entry name" value="Img2"/>
    <property type="match status" value="1"/>
</dbReference>
<protein>
    <recommendedName>
        <fullName evidence="6">Large ribosomal subunit protein mL49</fullName>
    </recommendedName>
</protein>
<evidence type="ECO:0000313" key="8">
    <source>
        <dbReference type="Proteomes" id="UP000078561"/>
    </source>
</evidence>
<gene>
    <name evidence="7" type="primary">ABSGL_15071.1 scaffold 15162</name>
</gene>
<name>A0A168T395_ABSGL</name>
<dbReference type="FunCoup" id="A0A168T395">
    <property type="interactions" value="54"/>
</dbReference>
<comment type="similarity">
    <text evidence="2">Belongs to the mitochondrion-specific ribosomal protein mL49 family.</text>
</comment>
<keyword evidence="8" id="KW-1185">Reference proteome</keyword>
<dbReference type="InParanoid" id="A0A168T395"/>
<keyword evidence="5" id="KW-0687">Ribonucleoprotein</keyword>
<dbReference type="OrthoDB" id="19439at2759"/>
<keyword evidence="3" id="KW-0689">Ribosomal protein</keyword>
<evidence type="ECO:0000256" key="2">
    <source>
        <dbReference type="ARBA" id="ARBA00005677"/>
    </source>
</evidence>
<comment type="subcellular location">
    <subcellularLocation>
        <location evidence="1">Mitochondrion</location>
    </subcellularLocation>
</comment>
<dbReference type="GO" id="GO:0005762">
    <property type="term" value="C:mitochondrial large ribosomal subunit"/>
    <property type="evidence" value="ECO:0007669"/>
    <property type="project" value="TreeGrafter"/>
</dbReference>
<proteinExistence type="inferred from homology"/>
<evidence type="ECO:0000256" key="6">
    <source>
        <dbReference type="ARBA" id="ARBA00035191"/>
    </source>
</evidence>
<organism evidence="7">
    <name type="scientific">Absidia glauca</name>
    <name type="common">Pin mould</name>
    <dbReference type="NCBI Taxonomy" id="4829"/>
    <lineage>
        <taxon>Eukaryota</taxon>
        <taxon>Fungi</taxon>
        <taxon>Fungi incertae sedis</taxon>
        <taxon>Mucoromycota</taxon>
        <taxon>Mucoromycotina</taxon>
        <taxon>Mucoromycetes</taxon>
        <taxon>Mucorales</taxon>
        <taxon>Cunninghamellaceae</taxon>
        <taxon>Absidia</taxon>
    </lineage>
</organism>
<reference evidence="7" key="1">
    <citation type="submission" date="2016-04" db="EMBL/GenBank/DDBJ databases">
        <authorList>
            <person name="Evans L.H."/>
            <person name="Alamgir A."/>
            <person name="Owens N."/>
            <person name="Weber N.D."/>
            <person name="Virtaneva K."/>
            <person name="Barbian K."/>
            <person name="Babar A."/>
            <person name="Rosenke K."/>
        </authorList>
    </citation>
    <scope>NUCLEOTIDE SEQUENCE [LARGE SCALE GENOMIC DNA]</scope>
    <source>
        <strain evidence="7">CBS 101.48</strain>
    </source>
</reference>
<dbReference type="GO" id="GO:0006412">
    <property type="term" value="P:translation"/>
    <property type="evidence" value="ECO:0007669"/>
    <property type="project" value="InterPro"/>
</dbReference>